<dbReference type="AlphaFoldDB" id="A0A673ZNT2"/>
<dbReference type="Proteomes" id="UP000472277">
    <property type="component" value="Chromosome 38"/>
</dbReference>
<keyword evidence="2" id="KW-1185">Reference proteome</keyword>
<dbReference type="InParanoid" id="A0A673ZNT2"/>
<sequence length="41" mass="5151">MYGESKMDWPDQEHNEEMDWITSRNLNFCIWRERKDDEDSL</sequence>
<reference evidence="1" key="1">
    <citation type="submission" date="2025-08" db="UniProtKB">
        <authorList>
            <consortium name="Ensembl"/>
        </authorList>
    </citation>
    <scope>IDENTIFICATION</scope>
</reference>
<accession>A0A673ZNT2</accession>
<evidence type="ECO:0000313" key="2">
    <source>
        <dbReference type="Proteomes" id="UP000472277"/>
    </source>
</evidence>
<dbReference type="Ensembl" id="ENSSTUT00000050476.1">
    <property type="protein sequence ID" value="ENSSTUP00000048390.1"/>
    <property type="gene ID" value="ENSSTUG00000020350.1"/>
</dbReference>
<reference evidence="1" key="2">
    <citation type="submission" date="2025-09" db="UniProtKB">
        <authorList>
            <consortium name="Ensembl"/>
        </authorList>
    </citation>
    <scope>IDENTIFICATION</scope>
</reference>
<dbReference type="GeneTree" id="ENSGT00990000210450"/>
<evidence type="ECO:0000313" key="1">
    <source>
        <dbReference type="Ensembl" id="ENSSTUP00000048390.1"/>
    </source>
</evidence>
<protein>
    <submittedName>
        <fullName evidence="1">Uncharacterized protein</fullName>
    </submittedName>
</protein>
<proteinExistence type="predicted"/>
<organism evidence="1 2">
    <name type="scientific">Salmo trutta</name>
    <name type="common">Brown trout</name>
    <dbReference type="NCBI Taxonomy" id="8032"/>
    <lineage>
        <taxon>Eukaryota</taxon>
        <taxon>Metazoa</taxon>
        <taxon>Chordata</taxon>
        <taxon>Craniata</taxon>
        <taxon>Vertebrata</taxon>
        <taxon>Euteleostomi</taxon>
        <taxon>Actinopterygii</taxon>
        <taxon>Neopterygii</taxon>
        <taxon>Teleostei</taxon>
        <taxon>Protacanthopterygii</taxon>
        <taxon>Salmoniformes</taxon>
        <taxon>Salmonidae</taxon>
        <taxon>Salmoninae</taxon>
        <taxon>Salmo</taxon>
    </lineage>
</organism>
<name>A0A673ZNT2_SALTR</name>